<feature type="domain" description="EF-hand" evidence="5">
    <location>
        <begin position="172"/>
        <end position="207"/>
    </location>
</feature>
<feature type="domain" description="EF-hand" evidence="5">
    <location>
        <begin position="247"/>
        <end position="282"/>
    </location>
</feature>
<keyword evidence="4" id="KW-0812">Transmembrane</keyword>
<dbReference type="AlphaFoldDB" id="A0A2P5EQY4"/>
<dbReference type="InterPro" id="IPR050230">
    <property type="entry name" value="CALM/Myosin/TropC-like"/>
</dbReference>
<evidence type="ECO:0000313" key="6">
    <source>
        <dbReference type="EMBL" id="PON87957.1"/>
    </source>
</evidence>
<dbReference type="PROSITE" id="PS50222">
    <property type="entry name" value="EF_HAND_2"/>
    <property type="match status" value="4"/>
</dbReference>
<comment type="caution">
    <text evidence="6">The sequence shown here is derived from an EMBL/GenBank/DDBJ whole genome shotgun (WGS) entry which is preliminary data.</text>
</comment>
<dbReference type="FunFam" id="1.10.238.10:FF:000313">
    <property type="entry name" value="Probable calcium-binding protein CML16"/>
    <property type="match status" value="1"/>
</dbReference>
<evidence type="ECO:0000256" key="1">
    <source>
        <dbReference type="ARBA" id="ARBA00022723"/>
    </source>
</evidence>
<dbReference type="GO" id="GO:0005509">
    <property type="term" value="F:calcium ion binding"/>
    <property type="evidence" value="ECO:0007669"/>
    <property type="project" value="InterPro"/>
</dbReference>
<gene>
    <name evidence="6" type="ORF">TorRG33x02_163360</name>
</gene>
<reference evidence="7" key="1">
    <citation type="submission" date="2016-06" db="EMBL/GenBank/DDBJ databases">
        <title>Parallel loss of symbiosis genes in relatives of nitrogen-fixing non-legume Parasponia.</title>
        <authorList>
            <person name="Van Velzen R."/>
            <person name="Holmer R."/>
            <person name="Bu F."/>
            <person name="Rutten L."/>
            <person name="Van Zeijl A."/>
            <person name="Liu W."/>
            <person name="Santuari L."/>
            <person name="Cao Q."/>
            <person name="Sharma T."/>
            <person name="Shen D."/>
            <person name="Roswanjaya Y."/>
            <person name="Wardhani T."/>
            <person name="Kalhor M.S."/>
            <person name="Jansen J."/>
            <person name="Van den Hoogen J."/>
            <person name="Gungor B."/>
            <person name="Hartog M."/>
            <person name="Hontelez J."/>
            <person name="Verver J."/>
            <person name="Yang W.-C."/>
            <person name="Schijlen E."/>
            <person name="Repin R."/>
            <person name="Schilthuizen M."/>
            <person name="Schranz E."/>
            <person name="Heidstra R."/>
            <person name="Miyata K."/>
            <person name="Fedorova E."/>
            <person name="Kohlen W."/>
            <person name="Bisseling T."/>
            <person name="Smit S."/>
            <person name="Geurts R."/>
        </authorList>
    </citation>
    <scope>NUCLEOTIDE SEQUENCE [LARGE SCALE GENOMIC DNA]</scope>
    <source>
        <strain evidence="7">cv. RG33-2</strain>
    </source>
</reference>
<dbReference type="InterPro" id="IPR011992">
    <property type="entry name" value="EF-hand-dom_pair"/>
</dbReference>
<accession>A0A2P5EQY4</accession>
<dbReference type="PROSITE" id="PS00018">
    <property type="entry name" value="EF_HAND_1"/>
    <property type="match status" value="4"/>
</dbReference>
<keyword evidence="2" id="KW-0677">Repeat</keyword>
<keyword evidence="7" id="KW-1185">Reference proteome</keyword>
<evidence type="ECO:0000259" key="5">
    <source>
        <dbReference type="PROSITE" id="PS50222"/>
    </source>
</evidence>
<keyword evidence="4" id="KW-0472">Membrane</keyword>
<dbReference type="PANTHER" id="PTHR23048:SF52">
    <property type="entry name" value="CALCIUM-BINDING PROTEIN CML18-RELATED"/>
    <property type="match status" value="1"/>
</dbReference>
<evidence type="ECO:0000313" key="7">
    <source>
        <dbReference type="Proteomes" id="UP000237000"/>
    </source>
</evidence>
<evidence type="ECO:0000256" key="3">
    <source>
        <dbReference type="ARBA" id="ARBA00022837"/>
    </source>
</evidence>
<sequence length="322" mass="36130">MEDFNTLAGDCVVISCCCQCLIFQIVIFVLLKLPYKLIRKTKNFAKKKLQQRRRTGEKIMINMVERELMGKYENEIVGTIGESIRIQANQQSRFSFDGGYNGNCGGCMKEVEKVMEELSRKGEFGFGSFWCKEEDSDELIFPKCLAKKEFDHDDHRVVQPNPTMVMASLQSDQLAQLKEIFARFDMDADGSLTQLELAALLRSLGLKPTGDQLHALLANIDANGNGAVEFDELVQAILPDINDEVLLNQDQLLEVFRSFDRDGNGYITAAELAGSMAKMGHPLTYRELSDMMREADTNNDGVLSFNEFATIMARSAADFLGL</sequence>
<protein>
    <submittedName>
        <fullName evidence="6">Parvalbumin</fullName>
    </submittedName>
</protein>
<keyword evidence="4" id="KW-1133">Transmembrane helix</keyword>
<dbReference type="InterPro" id="IPR002048">
    <property type="entry name" value="EF_hand_dom"/>
</dbReference>
<dbReference type="InterPro" id="IPR018247">
    <property type="entry name" value="EF_Hand_1_Ca_BS"/>
</dbReference>
<dbReference type="STRING" id="63057.A0A2P5EQY4"/>
<keyword evidence="1" id="KW-0479">Metal-binding</keyword>
<dbReference type="EMBL" id="JXTC01000111">
    <property type="protein sequence ID" value="PON87957.1"/>
    <property type="molecule type" value="Genomic_DNA"/>
</dbReference>
<dbReference type="Pfam" id="PF13499">
    <property type="entry name" value="EF-hand_7"/>
    <property type="match status" value="2"/>
</dbReference>
<dbReference type="InParanoid" id="A0A2P5EQY4"/>
<dbReference type="SUPFAM" id="SSF47473">
    <property type="entry name" value="EF-hand"/>
    <property type="match status" value="1"/>
</dbReference>
<feature type="domain" description="EF-hand" evidence="5">
    <location>
        <begin position="208"/>
        <end position="243"/>
    </location>
</feature>
<feature type="domain" description="EF-hand" evidence="5">
    <location>
        <begin position="283"/>
        <end position="318"/>
    </location>
</feature>
<dbReference type="SMART" id="SM00054">
    <property type="entry name" value="EFh"/>
    <property type="match status" value="4"/>
</dbReference>
<dbReference type="PANTHER" id="PTHR23048">
    <property type="entry name" value="MYOSIN LIGHT CHAIN 1, 3"/>
    <property type="match status" value="1"/>
</dbReference>
<dbReference type="Gene3D" id="1.10.238.10">
    <property type="entry name" value="EF-hand"/>
    <property type="match status" value="1"/>
</dbReference>
<dbReference type="OrthoDB" id="26525at2759"/>
<evidence type="ECO:0000256" key="4">
    <source>
        <dbReference type="SAM" id="Phobius"/>
    </source>
</evidence>
<proteinExistence type="predicted"/>
<dbReference type="GO" id="GO:0016460">
    <property type="term" value="C:myosin II complex"/>
    <property type="evidence" value="ECO:0007669"/>
    <property type="project" value="TreeGrafter"/>
</dbReference>
<organism evidence="6 7">
    <name type="scientific">Trema orientale</name>
    <name type="common">Charcoal tree</name>
    <name type="synonym">Celtis orientalis</name>
    <dbReference type="NCBI Taxonomy" id="63057"/>
    <lineage>
        <taxon>Eukaryota</taxon>
        <taxon>Viridiplantae</taxon>
        <taxon>Streptophyta</taxon>
        <taxon>Embryophyta</taxon>
        <taxon>Tracheophyta</taxon>
        <taxon>Spermatophyta</taxon>
        <taxon>Magnoliopsida</taxon>
        <taxon>eudicotyledons</taxon>
        <taxon>Gunneridae</taxon>
        <taxon>Pentapetalae</taxon>
        <taxon>rosids</taxon>
        <taxon>fabids</taxon>
        <taxon>Rosales</taxon>
        <taxon>Cannabaceae</taxon>
        <taxon>Trema</taxon>
    </lineage>
</organism>
<feature type="transmembrane region" description="Helical" evidence="4">
    <location>
        <begin position="12"/>
        <end position="31"/>
    </location>
</feature>
<dbReference type="Proteomes" id="UP000237000">
    <property type="component" value="Unassembled WGS sequence"/>
</dbReference>
<evidence type="ECO:0000256" key="2">
    <source>
        <dbReference type="ARBA" id="ARBA00022737"/>
    </source>
</evidence>
<name>A0A2P5EQY4_TREOI</name>
<dbReference type="CDD" id="cd00051">
    <property type="entry name" value="EFh"/>
    <property type="match status" value="2"/>
</dbReference>
<keyword evidence="3" id="KW-0106">Calcium</keyword>